<feature type="domain" description="OmpR/PhoB-type" evidence="11">
    <location>
        <begin position="127"/>
        <end position="226"/>
    </location>
</feature>
<evidence type="ECO:0000313" key="12">
    <source>
        <dbReference type="EMBL" id="RXE58918.1"/>
    </source>
</evidence>
<dbReference type="SMART" id="SM00862">
    <property type="entry name" value="Trans_reg_C"/>
    <property type="match status" value="1"/>
</dbReference>
<dbReference type="InterPro" id="IPR011006">
    <property type="entry name" value="CheY-like_superfamily"/>
</dbReference>
<dbReference type="AlphaFoldDB" id="A0A4Q0I3U4"/>
<protein>
    <recommendedName>
        <fullName evidence="1">Stage 0 sporulation protein A homolog</fullName>
    </recommendedName>
</protein>
<dbReference type="EMBL" id="RLII01000011">
    <property type="protein sequence ID" value="RXE58918.1"/>
    <property type="molecule type" value="Genomic_DNA"/>
</dbReference>
<dbReference type="PANTHER" id="PTHR48111">
    <property type="entry name" value="REGULATOR OF RPOS"/>
    <property type="match status" value="1"/>
</dbReference>
<dbReference type="OrthoDB" id="9790442at2"/>
<dbReference type="SUPFAM" id="SSF52172">
    <property type="entry name" value="CheY-like"/>
    <property type="match status" value="1"/>
</dbReference>
<name>A0A4Q0I3U4_9FIRM</name>
<dbReference type="Proteomes" id="UP000289166">
    <property type="component" value="Unassembled WGS sequence"/>
</dbReference>
<evidence type="ECO:0000256" key="7">
    <source>
        <dbReference type="ARBA" id="ARBA00024867"/>
    </source>
</evidence>
<evidence type="ECO:0000259" key="10">
    <source>
        <dbReference type="PROSITE" id="PS50110"/>
    </source>
</evidence>
<dbReference type="GO" id="GO:0000156">
    <property type="term" value="F:phosphorelay response regulator activity"/>
    <property type="evidence" value="ECO:0007669"/>
    <property type="project" value="TreeGrafter"/>
</dbReference>
<evidence type="ECO:0000256" key="4">
    <source>
        <dbReference type="ARBA" id="ARBA00023015"/>
    </source>
</evidence>
<dbReference type="GO" id="GO:0032993">
    <property type="term" value="C:protein-DNA complex"/>
    <property type="evidence" value="ECO:0007669"/>
    <property type="project" value="TreeGrafter"/>
</dbReference>
<dbReference type="Gene3D" id="3.40.50.2300">
    <property type="match status" value="1"/>
</dbReference>
<keyword evidence="13" id="KW-1185">Reference proteome</keyword>
<feature type="modified residue" description="4-aspartylphosphate" evidence="8">
    <location>
        <position position="53"/>
    </location>
</feature>
<feature type="DNA-binding region" description="OmpR/PhoB-type" evidence="9">
    <location>
        <begin position="127"/>
        <end position="226"/>
    </location>
</feature>
<dbReference type="CDD" id="cd00383">
    <property type="entry name" value="trans_reg_C"/>
    <property type="match status" value="1"/>
</dbReference>
<evidence type="ECO:0000256" key="3">
    <source>
        <dbReference type="ARBA" id="ARBA00023012"/>
    </source>
</evidence>
<keyword evidence="3" id="KW-0902">Two-component regulatory system</keyword>
<dbReference type="Gene3D" id="6.10.250.690">
    <property type="match status" value="1"/>
</dbReference>
<dbReference type="InterPro" id="IPR001867">
    <property type="entry name" value="OmpR/PhoB-type_DNA-bd"/>
</dbReference>
<keyword evidence="2 8" id="KW-0597">Phosphoprotein</keyword>
<keyword evidence="6" id="KW-0804">Transcription</keyword>
<evidence type="ECO:0000256" key="1">
    <source>
        <dbReference type="ARBA" id="ARBA00018672"/>
    </source>
</evidence>
<evidence type="ECO:0000259" key="11">
    <source>
        <dbReference type="PROSITE" id="PS51755"/>
    </source>
</evidence>
<dbReference type="InterPro" id="IPR036388">
    <property type="entry name" value="WH-like_DNA-bd_sf"/>
</dbReference>
<evidence type="ECO:0000256" key="8">
    <source>
        <dbReference type="PROSITE-ProRule" id="PRU00169"/>
    </source>
</evidence>
<keyword evidence="5 9" id="KW-0238">DNA-binding</keyword>
<dbReference type="SMART" id="SM00448">
    <property type="entry name" value="REC"/>
    <property type="match status" value="1"/>
</dbReference>
<gene>
    <name evidence="12" type="ORF">EFD62_09780</name>
</gene>
<dbReference type="GO" id="GO:0006355">
    <property type="term" value="P:regulation of DNA-templated transcription"/>
    <property type="evidence" value="ECO:0007669"/>
    <property type="project" value="InterPro"/>
</dbReference>
<dbReference type="InterPro" id="IPR001789">
    <property type="entry name" value="Sig_transdc_resp-reg_receiver"/>
</dbReference>
<proteinExistence type="predicted"/>
<dbReference type="PANTHER" id="PTHR48111:SF54">
    <property type="entry name" value="STAGE 0 SPORULATION PROTEIN A HOMOLOG"/>
    <property type="match status" value="1"/>
</dbReference>
<keyword evidence="4" id="KW-0805">Transcription regulation</keyword>
<dbReference type="Pfam" id="PF00072">
    <property type="entry name" value="Response_reg"/>
    <property type="match status" value="1"/>
</dbReference>
<reference evidence="13" key="1">
    <citation type="submission" date="2018-11" db="EMBL/GenBank/DDBJ databases">
        <title>Genome sequencing of a novel mesophilic and cellulolytic organism within the genus Hungateiclostridium.</title>
        <authorList>
            <person name="Rettenmaier R."/>
            <person name="Liebl W."/>
            <person name="Zverlov V."/>
        </authorList>
    </citation>
    <scope>NUCLEOTIDE SEQUENCE [LARGE SCALE GENOMIC DNA]</scope>
    <source>
        <strain evidence="13">N2K1</strain>
    </source>
</reference>
<evidence type="ECO:0000256" key="6">
    <source>
        <dbReference type="ARBA" id="ARBA00023163"/>
    </source>
</evidence>
<dbReference type="GO" id="GO:0000976">
    <property type="term" value="F:transcription cis-regulatory region binding"/>
    <property type="evidence" value="ECO:0007669"/>
    <property type="project" value="TreeGrafter"/>
</dbReference>
<dbReference type="PROSITE" id="PS51755">
    <property type="entry name" value="OMPR_PHOB"/>
    <property type="match status" value="1"/>
</dbReference>
<comment type="function">
    <text evidence="7">May play the central regulatory role in sporulation. It may be an element of the effector pathway responsible for the activation of sporulation genes in response to nutritional stress. Spo0A may act in concert with spo0H (a sigma factor) to control the expression of some genes that are critical to the sporulation process.</text>
</comment>
<evidence type="ECO:0000256" key="9">
    <source>
        <dbReference type="PROSITE-ProRule" id="PRU01091"/>
    </source>
</evidence>
<sequence length="228" mass="26207">MGSKVLIVEDENDIGSFMVRTLKRKGFDAIQVETGKEALRLVELEKPEVMLLDIMLPDIDGFEICKKVSKEHPDISIIMVTARGEDIDKIRGLELGADDYMIKPFNPMELVARIKAVIRRTSKIDNSNEVIIGPFKIDYNSQKVYKNGETLELTPREFCLLKVFANNLNKALTRDEILNWVWGEDYVGDTKTVDVHIRRLREKMEDDPSCPKYIETVWGRGYLLRKGD</sequence>
<dbReference type="Gene3D" id="1.10.10.10">
    <property type="entry name" value="Winged helix-like DNA-binding domain superfamily/Winged helix DNA-binding domain"/>
    <property type="match status" value="1"/>
</dbReference>
<dbReference type="InterPro" id="IPR039420">
    <property type="entry name" value="WalR-like"/>
</dbReference>
<organism evidence="12 13">
    <name type="scientific">Acetivibrio mesophilus</name>
    <dbReference type="NCBI Taxonomy" id="2487273"/>
    <lineage>
        <taxon>Bacteria</taxon>
        <taxon>Bacillati</taxon>
        <taxon>Bacillota</taxon>
        <taxon>Clostridia</taxon>
        <taxon>Eubacteriales</taxon>
        <taxon>Oscillospiraceae</taxon>
        <taxon>Acetivibrio</taxon>
    </lineage>
</organism>
<dbReference type="Pfam" id="PF00486">
    <property type="entry name" value="Trans_reg_C"/>
    <property type="match status" value="1"/>
</dbReference>
<evidence type="ECO:0000313" key="13">
    <source>
        <dbReference type="Proteomes" id="UP000289166"/>
    </source>
</evidence>
<accession>A0A4Q0I3U4</accession>
<dbReference type="PROSITE" id="PS50110">
    <property type="entry name" value="RESPONSE_REGULATORY"/>
    <property type="match status" value="1"/>
</dbReference>
<dbReference type="FunFam" id="1.10.10.10:FF:000018">
    <property type="entry name" value="DNA-binding response regulator ResD"/>
    <property type="match status" value="1"/>
</dbReference>
<feature type="domain" description="Response regulatory" evidence="10">
    <location>
        <begin position="4"/>
        <end position="118"/>
    </location>
</feature>
<dbReference type="RefSeq" id="WP_069194917.1">
    <property type="nucleotide sequence ID" value="NZ_RLII01000011.1"/>
</dbReference>
<dbReference type="GO" id="GO:0005829">
    <property type="term" value="C:cytosol"/>
    <property type="evidence" value="ECO:0007669"/>
    <property type="project" value="TreeGrafter"/>
</dbReference>
<evidence type="ECO:0000256" key="5">
    <source>
        <dbReference type="ARBA" id="ARBA00023125"/>
    </source>
</evidence>
<comment type="caution">
    <text evidence="12">The sequence shown here is derived from an EMBL/GenBank/DDBJ whole genome shotgun (WGS) entry which is preliminary data.</text>
</comment>
<evidence type="ECO:0000256" key="2">
    <source>
        <dbReference type="ARBA" id="ARBA00022553"/>
    </source>
</evidence>